<dbReference type="EMBL" id="OZ023716">
    <property type="protein sequence ID" value="CAK9865439.1"/>
    <property type="molecule type" value="Genomic_DNA"/>
</dbReference>
<keyword evidence="5" id="KW-0963">Cytoplasm</keyword>
<dbReference type="PANTHER" id="PTHR31213:SF24">
    <property type="entry name" value="OS08G0374000 PROTEIN"/>
    <property type="match status" value="1"/>
</dbReference>
<feature type="domain" description="Bet v I/Major latex protein" evidence="10">
    <location>
        <begin position="150"/>
        <end position="296"/>
    </location>
</feature>
<dbReference type="SUPFAM" id="SSF55961">
    <property type="entry name" value="Bet v1-like"/>
    <property type="match status" value="3"/>
</dbReference>
<keyword evidence="7" id="KW-0675">Receptor</keyword>
<evidence type="ECO:0000259" key="10">
    <source>
        <dbReference type="SMART" id="SM01037"/>
    </source>
</evidence>
<dbReference type="InterPro" id="IPR019587">
    <property type="entry name" value="Polyketide_cyclase/dehydratase"/>
</dbReference>
<evidence type="ECO:0000256" key="1">
    <source>
        <dbReference type="ARBA" id="ARBA00004123"/>
    </source>
</evidence>
<dbReference type="PRINTS" id="PR00634">
    <property type="entry name" value="BETALLERGEN"/>
</dbReference>
<dbReference type="Proteomes" id="UP001497522">
    <property type="component" value="Chromosome 15"/>
</dbReference>
<evidence type="ECO:0000256" key="7">
    <source>
        <dbReference type="ARBA" id="ARBA00023170"/>
    </source>
</evidence>
<evidence type="ECO:0000256" key="2">
    <source>
        <dbReference type="ARBA" id="ARBA00004496"/>
    </source>
</evidence>
<comment type="similarity">
    <text evidence="4">Belongs to the BetVI family.</text>
</comment>
<protein>
    <recommendedName>
        <fullName evidence="10">Bet v I/Major latex protein domain-containing protein</fullName>
    </recommendedName>
</protein>
<evidence type="ECO:0000256" key="8">
    <source>
        <dbReference type="ARBA" id="ARBA00023242"/>
    </source>
</evidence>
<dbReference type="Pfam" id="PF10604">
    <property type="entry name" value="Polyketide_cyc2"/>
    <property type="match status" value="1"/>
</dbReference>
<dbReference type="Gene3D" id="3.30.530.20">
    <property type="match status" value="3"/>
</dbReference>
<keyword evidence="6" id="KW-0938">Abscisic acid signaling pathway</keyword>
<sequence>MVHVNVGMLSHTESLQCSSDGIWEACKHADEILPALMPDYFAKSVFLQGHGEPGSIRIVKTGPAIAHAGEVKERVDKFDDATKTLGYTVLEGDPRYSSFSAEMKFVAVGETSCKAIWTATYEGVGDMGPPEHIQQIVVLVFKTLERAVLARKTLSHTEVLNASPDAIWEACKHADELLPKAMPEFFASSTFLQGHGEPGSIRVVKMGPAIAHAGEVKERMDKFDDATKTLGYTVLEGDPRYSSFSAELKFLPVGETTCEAVWTATYEPVGDMGPPEHIKQIVVLVFKTLEQAVLSRKTLSHTEVLAASPDAIWEACKHADELLPKAMPEFFASSTFLQGHGEPGSIRVVKMGPAVPHAGEVKERMDFFDDAGKTLGYTVLEGDPRYHYFSAVMKFVPGAAPGTTDAIWTATYVPVGDMGPPEHIKGIAILVFKALAGAAKAD</sequence>
<proteinExistence type="inferred from homology"/>
<dbReference type="Pfam" id="PF00407">
    <property type="entry name" value="Bet_v_1"/>
    <property type="match status" value="2"/>
</dbReference>
<evidence type="ECO:0000256" key="4">
    <source>
        <dbReference type="ARBA" id="ARBA00009744"/>
    </source>
</evidence>
<dbReference type="InterPro" id="IPR050279">
    <property type="entry name" value="Plant_def-hormone_signal"/>
</dbReference>
<dbReference type="InterPro" id="IPR000916">
    <property type="entry name" value="Bet_v_I/MLP"/>
</dbReference>
<comment type="subcellular location">
    <subcellularLocation>
        <location evidence="2">Cytoplasm</location>
    </subcellularLocation>
    <subcellularLocation>
        <location evidence="1">Nucleus</location>
    </subcellularLocation>
</comment>
<name>A0ABP1AS90_9BRYO</name>
<evidence type="ECO:0000256" key="3">
    <source>
        <dbReference type="ARBA" id="ARBA00008594"/>
    </source>
</evidence>
<reference evidence="11" key="1">
    <citation type="submission" date="2024-03" db="EMBL/GenBank/DDBJ databases">
        <authorList>
            <consortium name="ELIXIR-Norway"/>
            <consortium name="Elixir Norway"/>
        </authorList>
    </citation>
    <scope>NUCLEOTIDE SEQUENCE</scope>
</reference>
<dbReference type="InterPro" id="IPR024949">
    <property type="entry name" value="Bet_v_I_allergen"/>
</dbReference>
<organism evidence="11 12">
    <name type="scientific">Sphagnum jensenii</name>
    <dbReference type="NCBI Taxonomy" id="128206"/>
    <lineage>
        <taxon>Eukaryota</taxon>
        <taxon>Viridiplantae</taxon>
        <taxon>Streptophyta</taxon>
        <taxon>Embryophyta</taxon>
        <taxon>Bryophyta</taxon>
        <taxon>Sphagnophytina</taxon>
        <taxon>Sphagnopsida</taxon>
        <taxon>Sphagnales</taxon>
        <taxon>Sphagnaceae</taxon>
        <taxon>Sphagnum</taxon>
    </lineage>
</organism>
<dbReference type="CDD" id="cd07816">
    <property type="entry name" value="Bet_v1-like"/>
    <property type="match status" value="3"/>
</dbReference>
<accession>A0ABP1AS90</accession>
<keyword evidence="9" id="KW-0650">Protein phosphatase inhibitor</keyword>
<keyword evidence="12" id="KW-1185">Reference proteome</keyword>
<evidence type="ECO:0000256" key="5">
    <source>
        <dbReference type="ARBA" id="ARBA00022490"/>
    </source>
</evidence>
<evidence type="ECO:0000313" key="11">
    <source>
        <dbReference type="EMBL" id="CAK9865439.1"/>
    </source>
</evidence>
<keyword evidence="8" id="KW-0539">Nucleus</keyword>
<dbReference type="SMART" id="SM01037">
    <property type="entry name" value="Bet_v_1"/>
    <property type="match status" value="1"/>
</dbReference>
<evidence type="ECO:0000313" key="12">
    <source>
        <dbReference type="Proteomes" id="UP001497522"/>
    </source>
</evidence>
<comment type="similarity">
    <text evidence="3">Belongs to the PYR/PYL/RCAR abscisic acid intracellular receptor family.</text>
</comment>
<dbReference type="PANTHER" id="PTHR31213">
    <property type="entry name" value="OS08G0374000 PROTEIN-RELATED"/>
    <property type="match status" value="1"/>
</dbReference>
<evidence type="ECO:0000256" key="6">
    <source>
        <dbReference type="ARBA" id="ARBA00022682"/>
    </source>
</evidence>
<gene>
    <name evidence="11" type="ORF">CSSPJE1EN2_LOCUS8434</name>
</gene>
<evidence type="ECO:0000256" key="9">
    <source>
        <dbReference type="ARBA" id="ARBA00023272"/>
    </source>
</evidence>
<dbReference type="InterPro" id="IPR023393">
    <property type="entry name" value="START-like_dom_sf"/>
</dbReference>